<feature type="domain" description="GHMP kinase N-terminal" evidence="4">
    <location>
        <begin position="78"/>
        <end position="157"/>
    </location>
</feature>
<dbReference type="Pfam" id="PF00288">
    <property type="entry name" value="GHMP_kinases_N"/>
    <property type="match status" value="1"/>
</dbReference>
<sequence length="332" mass="37178">MIVSMTPFRISFFGGGTDYPTWYKLNGGSVISTTINKYCYITCRYLPPFFNHRHRVVYSRIENVMDASEIQHPSVRAVMKWLNWQKGIEIHHDGDLPARSGLGSSSSFTVGLFNALSALEGRLISNRELAAQAIHIEQEVIRENVGSQDQIAAAFGGFNKIDFKRDGSFDVTPIILPQDKKVALENNLMLFFTGLSRNASDIAKSKIANMENRFEELDRIRRMVDQAADILQNSSDMATDFGRLLDEGWQYKKQLSDQVSTPEIDEIYEAAKSAGAVGGKLMGAGGGGFMVFVVKPEFQERVRERLKHLIYVPFQFESSGSKIVLYQPNGLG</sequence>
<keyword evidence="3" id="KW-0067">ATP-binding</keyword>
<dbReference type="InterPro" id="IPR013750">
    <property type="entry name" value="GHMP_kinase_C_dom"/>
</dbReference>
<evidence type="ECO:0000313" key="6">
    <source>
        <dbReference type="EMBL" id="QPJ65267.1"/>
    </source>
</evidence>
<keyword evidence="2 6" id="KW-0418">Kinase</keyword>
<dbReference type="GO" id="GO:0004335">
    <property type="term" value="F:galactokinase activity"/>
    <property type="evidence" value="ECO:0007669"/>
    <property type="project" value="TreeGrafter"/>
</dbReference>
<dbReference type="KEGG" id="nva:G3M78_07650"/>
<proteinExistence type="predicted"/>
<evidence type="ECO:0000259" key="4">
    <source>
        <dbReference type="Pfam" id="PF00288"/>
    </source>
</evidence>
<dbReference type="EMBL" id="CP048620">
    <property type="protein sequence ID" value="QPJ65267.1"/>
    <property type="molecule type" value="Genomic_DNA"/>
</dbReference>
<organism evidence="6 7">
    <name type="scientific">Candidatus Nitrohelix vancouverensis</name>
    <dbReference type="NCBI Taxonomy" id="2705534"/>
    <lineage>
        <taxon>Bacteria</taxon>
        <taxon>Pseudomonadati</taxon>
        <taxon>Nitrospinota/Tectimicrobiota group</taxon>
        <taxon>Nitrospinota</taxon>
        <taxon>Nitrospinia</taxon>
        <taxon>Nitrospinales</taxon>
        <taxon>Nitrospinaceae</taxon>
        <taxon>Candidatus Nitrohelix</taxon>
    </lineage>
</organism>
<dbReference type="Proteomes" id="UP000594464">
    <property type="component" value="Chromosome"/>
</dbReference>
<dbReference type="SUPFAM" id="SSF54211">
    <property type="entry name" value="Ribosomal protein S5 domain 2-like"/>
    <property type="match status" value="1"/>
</dbReference>
<reference evidence="7" key="1">
    <citation type="submission" date="2020-02" db="EMBL/GenBank/DDBJ databases">
        <title>Genomic and physiological characterization of two novel Nitrospinaceae genera.</title>
        <authorList>
            <person name="Mueller A.J."/>
            <person name="Jung M.-Y."/>
            <person name="Strachan C.R."/>
            <person name="Herbold C.W."/>
            <person name="Kirkegaard R.H."/>
            <person name="Daims H."/>
        </authorList>
    </citation>
    <scope>NUCLEOTIDE SEQUENCE [LARGE SCALE GENOMIC DNA]</scope>
</reference>
<name>A0A7T0C2C4_9BACT</name>
<dbReference type="PANTHER" id="PTHR10457">
    <property type="entry name" value="MEVALONATE KINASE/GALACTOKINASE"/>
    <property type="match status" value="1"/>
</dbReference>
<dbReference type="PANTHER" id="PTHR10457:SF29">
    <property type="entry name" value="LMBP PROTEIN"/>
    <property type="match status" value="1"/>
</dbReference>
<dbReference type="PRINTS" id="PR00960">
    <property type="entry name" value="LMBPPROTEIN"/>
</dbReference>
<keyword evidence="1" id="KW-0547">Nucleotide-binding</keyword>
<dbReference type="GO" id="GO:0006012">
    <property type="term" value="P:galactose metabolic process"/>
    <property type="evidence" value="ECO:0007669"/>
    <property type="project" value="TreeGrafter"/>
</dbReference>
<dbReference type="InterPro" id="IPR001174">
    <property type="entry name" value="HddA/FKP"/>
</dbReference>
<accession>A0A7T0C2C4</accession>
<protein>
    <submittedName>
        <fullName evidence="6">Kinase</fullName>
    </submittedName>
</protein>
<evidence type="ECO:0000256" key="1">
    <source>
        <dbReference type="ARBA" id="ARBA00022741"/>
    </source>
</evidence>
<dbReference type="InterPro" id="IPR014606">
    <property type="entry name" value="Heptose_7-P_kinase"/>
</dbReference>
<dbReference type="SUPFAM" id="SSF55060">
    <property type="entry name" value="GHMP Kinase, C-terminal domain"/>
    <property type="match status" value="1"/>
</dbReference>
<dbReference type="InterPro" id="IPR020568">
    <property type="entry name" value="Ribosomal_Su5_D2-typ_SF"/>
</dbReference>
<dbReference type="Gene3D" id="3.30.230.120">
    <property type="match status" value="1"/>
</dbReference>
<evidence type="ECO:0000256" key="2">
    <source>
        <dbReference type="ARBA" id="ARBA00022777"/>
    </source>
</evidence>
<dbReference type="Pfam" id="PF08544">
    <property type="entry name" value="GHMP_kinases_C"/>
    <property type="match status" value="1"/>
</dbReference>
<evidence type="ECO:0000313" key="7">
    <source>
        <dbReference type="Proteomes" id="UP000594464"/>
    </source>
</evidence>
<dbReference type="AlphaFoldDB" id="A0A7T0C2C4"/>
<evidence type="ECO:0000256" key="3">
    <source>
        <dbReference type="ARBA" id="ARBA00022840"/>
    </source>
</evidence>
<gene>
    <name evidence="6" type="ORF">G3M78_07650</name>
</gene>
<dbReference type="GO" id="GO:0005829">
    <property type="term" value="C:cytosol"/>
    <property type="evidence" value="ECO:0007669"/>
    <property type="project" value="TreeGrafter"/>
</dbReference>
<evidence type="ECO:0000259" key="5">
    <source>
        <dbReference type="Pfam" id="PF08544"/>
    </source>
</evidence>
<feature type="domain" description="GHMP kinase C-terminal" evidence="5">
    <location>
        <begin position="240"/>
        <end position="307"/>
    </location>
</feature>
<dbReference type="InterPro" id="IPR036554">
    <property type="entry name" value="GHMP_kinase_C_sf"/>
</dbReference>
<dbReference type="GO" id="GO:0005524">
    <property type="term" value="F:ATP binding"/>
    <property type="evidence" value="ECO:0007669"/>
    <property type="project" value="UniProtKB-KW"/>
</dbReference>
<dbReference type="PIRSF" id="PIRSF036406">
    <property type="entry name" value="Hept_kin"/>
    <property type="match status" value="1"/>
</dbReference>
<keyword evidence="2 6" id="KW-0808">Transferase</keyword>
<dbReference type="InterPro" id="IPR006204">
    <property type="entry name" value="GHMP_kinase_N_dom"/>
</dbReference>